<proteinExistence type="predicted"/>
<name>A0A1G4ES89_BACMY</name>
<organism evidence="1 2">
    <name type="scientific">Bacillus mycoides</name>
    <dbReference type="NCBI Taxonomy" id="1405"/>
    <lineage>
        <taxon>Bacteria</taxon>
        <taxon>Bacillati</taxon>
        <taxon>Bacillota</taxon>
        <taxon>Bacilli</taxon>
        <taxon>Bacillales</taxon>
        <taxon>Bacillaceae</taxon>
        <taxon>Bacillus</taxon>
        <taxon>Bacillus cereus group</taxon>
    </lineage>
</organism>
<protein>
    <submittedName>
        <fullName evidence="1">Uncharacterized protein</fullName>
    </submittedName>
</protein>
<dbReference type="AlphaFoldDB" id="A0A1G4ES89"/>
<evidence type="ECO:0000313" key="1">
    <source>
        <dbReference type="EMBL" id="SCB68822.1"/>
    </source>
</evidence>
<sequence>MDMSKKLVKHLFVLGSATLLTLGAYVYAIMDYGIIDEYSKEA</sequence>
<reference evidence="1 2" key="1">
    <citation type="submission" date="2016-08" db="EMBL/GenBank/DDBJ databases">
        <authorList>
            <person name="Seilhamer J.J."/>
        </authorList>
    </citation>
    <scope>NUCLEOTIDE SEQUENCE [LARGE SCALE GENOMIC DNA]</scope>
    <source>
        <strain evidence="1 2">SDA_GO95</strain>
    </source>
</reference>
<evidence type="ECO:0000313" key="2">
    <source>
        <dbReference type="Proteomes" id="UP000195696"/>
    </source>
</evidence>
<accession>A0A1G4ES89</accession>
<dbReference type="Proteomes" id="UP000195696">
    <property type="component" value="Unassembled WGS sequence"/>
</dbReference>
<dbReference type="EMBL" id="FMAK01000034">
    <property type="protein sequence ID" value="SCB68822.1"/>
    <property type="molecule type" value="Genomic_DNA"/>
</dbReference>
<gene>
    <name evidence="1" type="ORF">BWGO95_02969</name>
</gene>